<dbReference type="GO" id="GO:0004523">
    <property type="term" value="F:RNA-DNA hybrid ribonuclease activity"/>
    <property type="evidence" value="ECO:0007669"/>
    <property type="project" value="InterPro"/>
</dbReference>
<dbReference type="PANTHER" id="PTHR48475">
    <property type="entry name" value="RIBONUCLEASE H"/>
    <property type="match status" value="1"/>
</dbReference>
<dbReference type="OrthoDB" id="2680098at2"/>
<proteinExistence type="predicted"/>
<gene>
    <name evidence="3" type="ORF">BAMA_14400</name>
</gene>
<dbReference type="NCBIfam" id="NF005822">
    <property type="entry name" value="PRK07708.1"/>
    <property type="match status" value="1"/>
</dbReference>
<dbReference type="InterPro" id="IPR002156">
    <property type="entry name" value="RNaseH_domain"/>
</dbReference>
<accession>A0A073KE66</accession>
<protein>
    <recommendedName>
        <fullName evidence="2">RNase H type-1 domain-containing protein</fullName>
    </recommendedName>
</protein>
<dbReference type="PANTHER" id="PTHR48475:SF1">
    <property type="entry name" value="RNASE H TYPE-1 DOMAIN-CONTAINING PROTEIN"/>
    <property type="match status" value="1"/>
</dbReference>
<name>A0A073KE66_9BACI</name>
<dbReference type="EMBL" id="JOTN01000003">
    <property type="protein sequence ID" value="KEK20598.1"/>
    <property type="molecule type" value="Genomic_DNA"/>
</dbReference>
<sequence length="219" mass="25682">MKYKITWLYRAKTGLETNLETDYFSLEEALQLAVDFEKTGRVKELFFYDERGTEWTQKEAKKLSKQVEEEPQEVIIYFDGGYDTNTKEAGIGVSLYYQKQKKTYRMRRNAYIEGIYDNNEAEYAALLYGMHMLEEVGVKYETVTLRGDSHVVLQQLSGEWPCYEERFNHYLDQIQQIGEQLKIKLVCEPISRKQNKEAHQLATQALEGTSIDSHIELTE</sequence>
<dbReference type="CDD" id="cd09279">
    <property type="entry name" value="RNase_HI_like"/>
    <property type="match status" value="1"/>
</dbReference>
<evidence type="ECO:0000313" key="4">
    <source>
        <dbReference type="Proteomes" id="UP000027822"/>
    </source>
</evidence>
<dbReference type="InterPro" id="IPR012337">
    <property type="entry name" value="RNaseH-like_sf"/>
</dbReference>
<feature type="domain" description="RNase H type-1" evidence="2">
    <location>
        <begin position="70"/>
        <end position="207"/>
    </location>
</feature>
<evidence type="ECO:0000313" key="3">
    <source>
        <dbReference type="EMBL" id="KEK20598.1"/>
    </source>
</evidence>
<keyword evidence="4" id="KW-1185">Reference proteome</keyword>
<comment type="caution">
    <text evidence="3">The sequence shown here is derived from an EMBL/GenBank/DDBJ whole genome shotgun (WGS) entry which is preliminary data.</text>
</comment>
<evidence type="ECO:0000256" key="1">
    <source>
        <dbReference type="ARBA" id="ARBA00002286"/>
    </source>
</evidence>
<dbReference type="PROSITE" id="PS50879">
    <property type="entry name" value="RNASE_H_1"/>
    <property type="match status" value="1"/>
</dbReference>
<comment type="function">
    <text evidence="1">Involved in the transposition of the insertion sequence.</text>
</comment>
<dbReference type="Pfam" id="PF13456">
    <property type="entry name" value="RVT_3"/>
    <property type="match status" value="1"/>
</dbReference>
<dbReference type="Proteomes" id="UP000027822">
    <property type="component" value="Unassembled WGS sequence"/>
</dbReference>
<dbReference type="GO" id="GO:0003676">
    <property type="term" value="F:nucleic acid binding"/>
    <property type="evidence" value="ECO:0007669"/>
    <property type="project" value="InterPro"/>
</dbReference>
<dbReference type="SUPFAM" id="SSF53098">
    <property type="entry name" value="Ribonuclease H-like"/>
    <property type="match status" value="1"/>
</dbReference>
<dbReference type="AlphaFoldDB" id="A0A073KE66"/>
<organism evidence="3 4">
    <name type="scientific">Bacillus manliponensis</name>
    <dbReference type="NCBI Taxonomy" id="574376"/>
    <lineage>
        <taxon>Bacteria</taxon>
        <taxon>Bacillati</taxon>
        <taxon>Bacillota</taxon>
        <taxon>Bacilli</taxon>
        <taxon>Bacillales</taxon>
        <taxon>Bacillaceae</taxon>
        <taxon>Bacillus</taxon>
        <taxon>Bacillus cereus group</taxon>
    </lineage>
</organism>
<dbReference type="Gene3D" id="3.30.420.10">
    <property type="entry name" value="Ribonuclease H-like superfamily/Ribonuclease H"/>
    <property type="match status" value="1"/>
</dbReference>
<dbReference type="RefSeq" id="WP_034636805.1">
    <property type="nucleotide sequence ID" value="NZ_CBCSJC010000004.1"/>
</dbReference>
<reference evidence="3 4" key="1">
    <citation type="submission" date="2014-06" db="EMBL/GenBank/DDBJ databases">
        <title>Draft genome sequence of Bacillus manliponensis JCM 15802 (MCCC 1A00708).</title>
        <authorList>
            <person name="Lai Q."/>
            <person name="Liu Y."/>
            <person name="Shao Z."/>
        </authorList>
    </citation>
    <scope>NUCLEOTIDE SEQUENCE [LARGE SCALE GENOMIC DNA]</scope>
    <source>
        <strain evidence="3 4">JCM 15802</strain>
    </source>
</reference>
<dbReference type="eggNOG" id="COG0328">
    <property type="taxonomic scope" value="Bacteria"/>
</dbReference>
<dbReference type="InterPro" id="IPR036397">
    <property type="entry name" value="RNaseH_sf"/>
</dbReference>
<evidence type="ECO:0000259" key="2">
    <source>
        <dbReference type="PROSITE" id="PS50879"/>
    </source>
</evidence>
<dbReference type="STRING" id="574376.BAMA_14400"/>